<evidence type="ECO:0000256" key="3">
    <source>
        <dbReference type="ARBA" id="ARBA00022833"/>
    </source>
</evidence>
<keyword evidence="3" id="KW-0862">Zinc</keyword>
<dbReference type="Pfam" id="PF03226">
    <property type="entry name" value="Yippee-Mis18"/>
    <property type="match status" value="1"/>
</dbReference>
<comment type="similarity">
    <text evidence="1 4">Belongs to the yippee family.</text>
</comment>
<dbReference type="InterPro" id="IPR034751">
    <property type="entry name" value="Yippee"/>
</dbReference>
<keyword evidence="2" id="KW-0479">Metal-binding</keyword>
<name>A0A2R6P7R4_ACTCC</name>
<evidence type="ECO:0000256" key="2">
    <source>
        <dbReference type="ARBA" id="ARBA00022723"/>
    </source>
</evidence>
<keyword evidence="7" id="KW-1185">Reference proteome</keyword>
<dbReference type="PROSITE" id="PS51792">
    <property type="entry name" value="YIPPEE"/>
    <property type="match status" value="1"/>
</dbReference>
<reference evidence="7" key="2">
    <citation type="journal article" date="2018" name="BMC Genomics">
        <title>A manually annotated Actinidia chinensis var. chinensis (kiwifruit) genome highlights the challenges associated with draft genomes and gene prediction in plants.</title>
        <authorList>
            <person name="Pilkington S.M."/>
            <person name="Crowhurst R."/>
            <person name="Hilario E."/>
            <person name="Nardozza S."/>
            <person name="Fraser L."/>
            <person name="Peng Y."/>
            <person name="Gunaseelan K."/>
            <person name="Simpson R."/>
            <person name="Tahir J."/>
            <person name="Deroles S.C."/>
            <person name="Templeton K."/>
            <person name="Luo Z."/>
            <person name="Davy M."/>
            <person name="Cheng C."/>
            <person name="McNeilage M."/>
            <person name="Scaglione D."/>
            <person name="Liu Y."/>
            <person name="Zhang Q."/>
            <person name="Datson P."/>
            <person name="De Silva N."/>
            <person name="Gardiner S.E."/>
            <person name="Bassett H."/>
            <person name="Chagne D."/>
            <person name="McCallum J."/>
            <person name="Dzierzon H."/>
            <person name="Deng C."/>
            <person name="Wang Y.Y."/>
            <person name="Barron L."/>
            <person name="Manako K."/>
            <person name="Bowen J."/>
            <person name="Foster T.M."/>
            <person name="Erridge Z.A."/>
            <person name="Tiffin H."/>
            <person name="Waite C.N."/>
            <person name="Davies K.M."/>
            <person name="Grierson E.P."/>
            <person name="Laing W.A."/>
            <person name="Kirk R."/>
            <person name="Chen X."/>
            <person name="Wood M."/>
            <person name="Montefiori M."/>
            <person name="Brummell D.A."/>
            <person name="Schwinn K.E."/>
            <person name="Catanach A."/>
            <person name="Fullerton C."/>
            <person name="Li D."/>
            <person name="Meiyalaghan S."/>
            <person name="Nieuwenhuizen N."/>
            <person name="Read N."/>
            <person name="Prakash R."/>
            <person name="Hunter D."/>
            <person name="Zhang H."/>
            <person name="McKenzie M."/>
            <person name="Knabel M."/>
            <person name="Harris A."/>
            <person name="Allan A.C."/>
            <person name="Gleave A."/>
            <person name="Chen A."/>
            <person name="Janssen B.J."/>
            <person name="Plunkett B."/>
            <person name="Ampomah-Dwamena C."/>
            <person name="Voogd C."/>
            <person name="Leif D."/>
            <person name="Lafferty D."/>
            <person name="Souleyre E.J.F."/>
            <person name="Varkonyi-Gasic E."/>
            <person name="Gambi F."/>
            <person name="Hanley J."/>
            <person name="Yao J.L."/>
            <person name="Cheung J."/>
            <person name="David K.M."/>
            <person name="Warren B."/>
            <person name="Marsh K."/>
            <person name="Snowden K.C."/>
            <person name="Lin-Wang K."/>
            <person name="Brian L."/>
            <person name="Martinez-Sanchez M."/>
            <person name="Wang M."/>
            <person name="Ileperuma N."/>
            <person name="Macnee N."/>
            <person name="Campin R."/>
            <person name="McAtee P."/>
            <person name="Drummond R.S.M."/>
            <person name="Espley R.V."/>
            <person name="Ireland H.S."/>
            <person name="Wu R."/>
            <person name="Atkinson R.G."/>
            <person name="Karunairetnam S."/>
            <person name="Bulley S."/>
            <person name="Chunkath S."/>
            <person name="Hanley Z."/>
            <person name="Storey R."/>
            <person name="Thrimawithana A.H."/>
            <person name="Thomson S."/>
            <person name="David C."/>
            <person name="Testolin R."/>
            <person name="Huang H."/>
            <person name="Hellens R.P."/>
            <person name="Schaffer R.J."/>
        </authorList>
    </citation>
    <scope>NUCLEOTIDE SEQUENCE [LARGE SCALE GENOMIC DNA]</scope>
    <source>
        <strain evidence="7">cv. Red5</strain>
    </source>
</reference>
<evidence type="ECO:0000313" key="6">
    <source>
        <dbReference type="EMBL" id="PSR86687.1"/>
    </source>
</evidence>
<evidence type="ECO:0000259" key="5">
    <source>
        <dbReference type="PROSITE" id="PS51792"/>
    </source>
</evidence>
<organism evidence="6 7">
    <name type="scientific">Actinidia chinensis var. chinensis</name>
    <name type="common">Chinese soft-hair kiwi</name>
    <dbReference type="NCBI Taxonomy" id="1590841"/>
    <lineage>
        <taxon>Eukaryota</taxon>
        <taxon>Viridiplantae</taxon>
        <taxon>Streptophyta</taxon>
        <taxon>Embryophyta</taxon>
        <taxon>Tracheophyta</taxon>
        <taxon>Spermatophyta</taxon>
        <taxon>Magnoliopsida</taxon>
        <taxon>eudicotyledons</taxon>
        <taxon>Gunneridae</taxon>
        <taxon>Pentapetalae</taxon>
        <taxon>asterids</taxon>
        <taxon>Ericales</taxon>
        <taxon>Actinidiaceae</taxon>
        <taxon>Actinidia</taxon>
    </lineage>
</organism>
<evidence type="ECO:0000256" key="4">
    <source>
        <dbReference type="RuleBase" id="RU110713"/>
    </source>
</evidence>
<dbReference type="InterPro" id="IPR039058">
    <property type="entry name" value="Yippee_fam"/>
</dbReference>
<dbReference type="GO" id="GO:0046872">
    <property type="term" value="F:metal ion binding"/>
    <property type="evidence" value="ECO:0007669"/>
    <property type="project" value="UniProtKB-KW"/>
</dbReference>
<dbReference type="InterPro" id="IPR004910">
    <property type="entry name" value="Yippee/Mis18/Cereblon"/>
</dbReference>
<comment type="caution">
    <text evidence="6">The sequence shown here is derived from an EMBL/GenBank/DDBJ whole genome shotgun (WGS) entry which is preliminary data.</text>
</comment>
<dbReference type="InParanoid" id="A0A2R6P7R4"/>
<protein>
    <recommendedName>
        <fullName evidence="4">Protein yippee-like</fullName>
    </recommendedName>
</protein>
<dbReference type="STRING" id="1590841.A0A2R6P7R4"/>
<dbReference type="Gramene" id="PSR86687">
    <property type="protein sequence ID" value="PSR86687"/>
    <property type="gene ID" value="CEY00_Acc32311"/>
</dbReference>
<dbReference type="AlphaFoldDB" id="A0A2R6P7R4"/>
<dbReference type="OrthoDB" id="1744785at2759"/>
<feature type="domain" description="Yippee" evidence="5">
    <location>
        <begin position="11"/>
        <end position="105"/>
    </location>
</feature>
<reference evidence="6 7" key="1">
    <citation type="submission" date="2017-07" db="EMBL/GenBank/DDBJ databases">
        <title>An improved, manually edited Actinidia chinensis var. chinensis (kiwifruit) genome highlights the challenges associated with draft genomes and gene prediction in plants.</title>
        <authorList>
            <person name="Pilkington S."/>
            <person name="Crowhurst R."/>
            <person name="Hilario E."/>
            <person name="Nardozza S."/>
            <person name="Fraser L."/>
            <person name="Peng Y."/>
            <person name="Gunaseelan K."/>
            <person name="Simpson R."/>
            <person name="Tahir J."/>
            <person name="Deroles S."/>
            <person name="Templeton K."/>
            <person name="Luo Z."/>
            <person name="Davy M."/>
            <person name="Cheng C."/>
            <person name="Mcneilage M."/>
            <person name="Scaglione D."/>
            <person name="Liu Y."/>
            <person name="Zhang Q."/>
            <person name="Datson P."/>
            <person name="De Silva N."/>
            <person name="Gardiner S."/>
            <person name="Bassett H."/>
            <person name="Chagne D."/>
            <person name="Mccallum J."/>
            <person name="Dzierzon H."/>
            <person name="Deng C."/>
            <person name="Wang Y.-Y."/>
            <person name="Barron N."/>
            <person name="Manako K."/>
            <person name="Bowen J."/>
            <person name="Foster T."/>
            <person name="Erridge Z."/>
            <person name="Tiffin H."/>
            <person name="Waite C."/>
            <person name="Davies K."/>
            <person name="Grierson E."/>
            <person name="Laing W."/>
            <person name="Kirk R."/>
            <person name="Chen X."/>
            <person name="Wood M."/>
            <person name="Montefiori M."/>
            <person name="Brummell D."/>
            <person name="Schwinn K."/>
            <person name="Catanach A."/>
            <person name="Fullerton C."/>
            <person name="Li D."/>
            <person name="Meiyalaghan S."/>
            <person name="Nieuwenhuizen N."/>
            <person name="Read N."/>
            <person name="Prakash R."/>
            <person name="Hunter D."/>
            <person name="Zhang H."/>
            <person name="Mckenzie M."/>
            <person name="Knabel M."/>
            <person name="Harris A."/>
            <person name="Allan A."/>
            <person name="Chen A."/>
            <person name="Janssen B."/>
            <person name="Plunkett B."/>
            <person name="Dwamena C."/>
            <person name="Voogd C."/>
            <person name="Leif D."/>
            <person name="Lafferty D."/>
            <person name="Souleyre E."/>
            <person name="Varkonyi-Gasic E."/>
            <person name="Gambi F."/>
            <person name="Hanley J."/>
            <person name="Yao J.-L."/>
            <person name="Cheung J."/>
            <person name="David K."/>
            <person name="Warren B."/>
            <person name="Marsh K."/>
            <person name="Snowden K."/>
            <person name="Lin-Wang K."/>
            <person name="Brian L."/>
            <person name="Martinez-Sanchez M."/>
            <person name="Wang M."/>
            <person name="Ileperuma N."/>
            <person name="Macnee N."/>
            <person name="Campin R."/>
            <person name="Mcatee P."/>
            <person name="Drummond R."/>
            <person name="Espley R."/>
            <person name="Ireland H."/>
            <person name="Wu R."/>
            <person name="Atkinson R."/>
            <person name="Karunairetnam S."/>
            <person name="Bulley S."/>
            <person name="Chunkath S."/>
            <person name="Hanley Z."/>
            <person name="Storey R."/>
            <person name="Thrimawithana A."/>
            <person name="Thomson S."/>
            <person name="David C."/>
            <person name="Testolin R."/>
        </authorList>
    </citation>
    <scope>NUCLEOTIDE SEQUENCE [LARGE SCALE GENOMIC DNA]</scope>
    <source>
        <strain evidence="7">cv. Red5</strain>
        <tissue evidence="6">Young leaf</tissue>
    </source>
</reference>
<evidence type="ECO:0000313" key="7">
    <source>
        <dbReference type="Proteomes" id="UP000241394"/>
    </source>
</evidence>
<accession>A0A2R6P7R4</accession>
<sequence>MIEYDQTPDVQFYLCRQCRAHMALTQDYVITDIMIEAGIFRNAVNVHVEDDPTRYRMDGHRTVANVYCELCRTVLGWKFVEVPDETILVKPGRFLLYLKKLLLWDGSQILNADNRDPVENATSGSGEDNDNDT</sequence>
<proteinExistence type="inferred from homology"/>
<dbReference type="PANTHER" id="PTHR13848">
    <property type="entry name" value="PROTEIN YIPPEE-LIKE CG15309-RELATED"/>
    <property type="match status" value="1"/>
</dbReference>
<evidence type="ECO:0000256" key="1">
    <source>
        <dbReference type="ARBA" id="ARBA00005613"/>
    </source>
</evidence>
<dbReference type="EMBL" id="NKQK01000028">
    <property type="protein sequence ID" value="PSR86687.1"/>
    <property type="molecule type" value="Genomic_DNA"/>
</dbReference>
<gene>
    <name evidence="6" type="ORF">CEY00_Acc32311</name>
</gene>
<dbReference type="Proteomes" id="UP000241394">
    <property type="component" value="Chromosome LG28"/>
</dbReference>